<dbReference type="SMART" id="SM01126">
    <property type="entry name" value="DDE_Tnp_IS1595"/>
    <property type="match status" value="1"/>
</dbReference>
<dbReference type="InterPro" id="IPR024445">
    <property type="entry name" value="Tnp_ISXO2-like"/>
</dbReference>
<evidence type="ECO:0000313" key="3">
    <source>
        <dbReference type="EMBL" id="KAG1534365.1"/>
    </source>
</evidence>
<feature type="domain" description="ISXO2-like transposase" evidence="2">
    <location>
        <begin position="177"/>
        <end position="366"/>
    </location>
</feature>
<dbReference type="InterPro" id="IPR053164">
    <property type="entry name" value="IS1016-like_transposase"/>
</dbReference>
<comment type="caution">
    <text evidence="3">The sequence shown here is derived from an EMBL/GenBank/DDBJ whole genome shotgun (WGS) entry which is preliminary data.</text>
</comment>
<feature type="compositionally biased region" description="Low complexity" evidence="1">
    <location>
        <begin position="1"/>
        <end position="22"/>
    </location>
</feature>
<sequence>MSVSSSVVSLSRRGGRTSGQLSAPYGSRTPSDGDRVSEARIIVSEETTWTHLRESIGAFYRENRICNFNGCTNEMVLRYRRSKSQFYYRCRTPSSIGIHNDRQESITKGSVFFNKKSDINKVYIVLSEHFRKASIATIIRTVRISGPTVSQLAVDCQMLMHNDFIRYFGDYKLGDNELCDHIQIDESKFGKRKYNRGSRRDGVWVFGMVEALRTGITYSYTDPTTGVQETRQKFSAGRRMLCTVPNRTAATLLPILYQFCKEGAVIRSDGWRAYSSLHPDDVRLQNHIFAPANYSSSEFFFRRHEVVNHSHGFATRDNVEGNHTEGMINTNTIEGLWRDVKSLVHPRYRTAKHCPARLLEYLWRYENLDNGLIRGMERCLQEVSFQRTVSEGVTEDNIDSYESITRAADGNVGAEIDDSQEDRHEPFQFEHDYHSDASSSEDSTDDEDWMPPTRSTAVTPGMIDPTAPIMDAMTDLAGRSSLETPTTRQHRRSRRVHRA</sequence>
<dbReference type="PANTHER" id="PTHR47163">
    <property type="entry name" value="DDE_TNP_IS1595 DOMAIN-CONTAINING PROTEIN"/>
    <property type="match status" value="1"/>
</dbReference>
<accession>A0A9P7C460</accession>
<evidence type="ECO:0000259" key="2">
    <source>
        <dbReference type="SMART" id="SM01126"/>
    </source>
</evidence>
<feature type="region of interest" description="Disordered" evidence="1">
    <location>
        <begin position="430"/>
        <end position="499"/>
    </location>
</feature>
<protein>
    <recommendedName>
        <fullName evidence="2">ISXO2-like transposase domain-containing protein</fullName>
    </recommendedName>
</protein>
<dbReference type="OrthoDB" id="2290636at2759"/>
<reference evidence="3" key="1">
    <citation type="journal article" date="2020" name="Microb. Genom.">
        <title>Genetic diversity of clinical and environmental Mucorales isolates obtained from an investigation of mucormycosis cases among solid organ transplant recipients.</title>
        <authorList>
            <person name="Nguyen M.H."/>
            <person name="Kaul D."/>
            <person name="Muto C."/>
            <person name="Cheng S.J."/>
            <person name="Richter R.A."/>
            <person name="Bruno V.M."/>
            <person name="Liu G."/>
            <person name="Beyhan S."/>
            <person name="Sundermann A.J."/>
            <person name="Mounaud S."/>
            <person name="Pasculle A.W."/>
            <person name="Nierman W.C."/>
            <person name="Driscoll E."/>
            <person name="Cumbie R."/>
            <person name="Clancy C.J."/>
            <person name="Dupont C.L."/>
        </authorList>
    </citation>
    <scope>NUCLEOTIDE SEQUENCE</scope>
    <source>
        <strain evidence="3">GL16</strain>
    </source>
</reference>
<dbReference type="AlphaFoldDB" id="A0A9P7C460"/>
<dbReference type="EMBL" id="JAANIT010003308">
    <property type="protein sequence ID" value="KAG1534365.1"/>
    <property type="molecule type" value="Genomic_DNA"/>
</dbReference>
<proteinExistence type="predicted"/>
<organism evidence="3 4">
    <name type="scientific">Rhizopus oryzae</name>
    <name type="common">Mucormycosis agent</name>
    <name type="synonym">Rhizopus arrhizus var. delemar</name>
    <dbReference type="NCBI Taxonomy" id="64495"/>
    <lineage>
        <taxon>Eukaryota</taxon>
        <taxon>Fungi</taxon>
        <taxon>Fungi incertae sedis</taxon>
        <taxon>Mucoromycota</taxon>
        <taxon>Mucoromycotina</taxon>
        <taxon>Mucoromycetes</taxon>
        <taxon>Mucorales</taxon>
        <taxon>Mucorineae</taxon>
        <taxon>Rhizopodaceae</taxon>
        <taxon>Rhizopus</taxon>
    </lineage>
</organism>
<gene>
    <name evidence="3" type="ORF">G6F51_012133</name>
</gene>
<dbReference type="Proteomes" id="UP000717996">
    <property type="component" value="Unassembled WGS sequence"/>
</dbReference>
<feature type="region of interest" description="Disordered" evidence="1">
    <location>
        <begin position="1"/>
        <end position="36"/>
    </location>
</feature>
<evidence type="ECO:0000313" key="4">
    <source>
        <dbReference type="Proteomes" id="UP000717996"/>
    </source>
</evidence>
<feature type="compositionally biased region" description="Basic residues" evidence="1">
    <location>
        <begin position="488"/>
        <end position="499"/>
    </location>
</feature>
<dbReference type="PANTHER" id="PTHR47163:SF2">
    <property type="entry name" value="SI:DKEY-17M8.2"/>
    <property type="match status" value="1"/>
</dbReference>
<evidence type="ECO:0000256" key="1">
    <source>
        <dbReference type="SAM" id="MobiDB-lite"/>
    </source>
</evidence>
<name>A0A9P7C460_RHIOR</name>
<dbReference type="Pfam" id="PF12762">
    <property type="entry name" value="DDE_Tnp_IS1595"/>
    <property type="match status" value="1"/>
</dbReference>